<dbReference type="EMBL" id="GBXM01050969">
    <property type="protein sequence ID" value="JAH57608.1"/>
    <property type="molecule type" value="Transcribed_RNA"/>
</dbReference>
<proteinExistence type="predicted"/>
<accession>A0A0E9TXY1</accession>
<reference evidence="1" key="2">
    <citation type="journal article" date="2015" name="Fish Shellfish Immunol.">
        <title>Early steps in the European eel (Anguilla anguilla)-Vibrio vulnificus interaction in the gills: Role of the RtxA13 toxin.</title>
        <authorList>
            <person name="Callol A."/>
            <person name="Pajuelo D."/>
            <person name="Ebbesson L."/>
            <person name="Teles M."/>
            <person name="MacKenzie S."/>
            <person name="Amaro C."/>
        </authorList>
    </citation>
    <scope>NUCLEOTIDE SEQUENCE</scope>
</reference>
<reference evidence="1" key="1">
    <citation type="submission" date="2014-11" db="EMBL/GenBank/DDBJ databases">
        <authorList>
            <person name="Amaro Gonzalez C."/>
        </authorList>
    </citation>
    <scope>NUCLEOTIDE SEQUENCE</scope>
</reference>
<evidence type="ECO:0000313" key="1">
    <source>
        <dbReference type="EMBL" id="JAH57608.1"/>
    </source>
</evidence>
<dbReference type="AlphaFoldDB" id="A0A0E9TXY1"/>
<protein>
    <submittedName>
        <fullName evidence="1">Uncharacterized protein</fullName>
    </submittedName>
</protein>
<sequence>MIALSVHFALREETAVHFWEIRLANL</sequence>
<organism evidence="1">
    <name type="scientific">Anguilla anguilla</name>
    <name type="common">European freshwater eel</name>
    <name type="synonym">Muraena anguilla</name>
    <dbReference type="NCBI Taxonomy" id="7936"/>
    <lineage>
        <taxon>Eukaryota</taxon>
        <taxon>Metazoa</taxon>
        <taxon>Chordata</taxon>
        <taxon>Craniata</taxon>
        <taxon>Vertebrata</taxon>
        <taxon>Euteleostomi</taxon>
        <taxon>Actinopterygii</taxon>
        <taxon>Neopterygii</taxon>
        <taxon>Teleostei</taxon>
        <taxon>Anguilliformes</taxon>
        <taxon>Anguillidae</taxon>
        <taxon>Anguilla</taxon>
    </lineage>
</organism>
<name>A0A0E9TXY1_ANGAN</name>